<feature type="compositionally biased region" description="Polar residues" evidence="1">
    <location>
        <begin position="799"/>
        <end position="813"/>
    </location>
</feature>
<dbReference type="GeneID" id="9480075"/>
<dbReference type="PANTHER" id="PTHR13510:SF44">
    <property type="entry name" value="RABENOSYN-5"/>
    <property type="match status" value="1"/>
</dbReference>
<dbReference type="AlphaFoldDB" id="D0P2N8"/>
<feature type="compositionally biased region" description="Low complexity" evidence="1">
    <location>
        <begin position="612"/>
        <end position="635"/>
    </location>
</feature>
<dbReference type="Proteomes" id="UP000006643">
    <property type="component" value="Unassembled WGS sequence"/>
</dbReference>
<keyword evidence="3" id="KW-1185">Reference proteome</keyword>
<feature type="region of interest" description="Disordered" evidence="1">
    <location>
        <begin position="984"/>
        <end position="1007"/>
    </location>
</feature>
<evidence type="ECO:0008006" key="4">
    <source>
        <dbReference type="Google" id="ProtNLM"/>
    </source>
</evidence>
<gene>
    <name evidence="2" type="ORF">PITG_20787</name>
</gene>
<feature type="compositionally biased region" description="Basic and acidic residues" evidence="1">
    <location>
        <begin position="192"/>
        <end position="204"/>
    </location>
</feature>
<dbReference type="InParanoid" id="D0P2N8"/>
<proteinExistence type="predicted"/>
<feature type="region of interest" description="Disordered" evidence="1">
    <location>
        <begin position="597"/>
        <end position="669"/>
    </location>
</feature>
<dbReference type="InterPro" id="IPR052727">
    <property type="entry name" value="Rab4/Rab5_effector"/>
</dbReference>
<feature type="compositionally biased region" description="Basic and acidic residues" evidence="1">
    <location>
        <begin position="718"/>
        <end position="728"/>
    </location>
</feature>
<sequence length="1034" mass="113465">MIGVDRQRRARRHIANVLRDLLADVAEGRQEASEPRFFRRRVIHQTAAGRNCSPHPLRVDTTMKFPLPKNIFPPLELSDNQEQSYEQLANALIKATLTEYDQFVMHDRKRVDTKRWKTVRTRDGVSIYRERVIDGVRQPDQAPATLALYQSAISAASSRPSQNARRSGPLTSDTISLNSGRGFMPPSPKKTKGTDPTEDSRDTTGNDSYSSGGLLSEPRITTAAFSSTDDDTASSGLPRLLAVGNLRGSLDDVMYGVVSPNASSVRLRSSYLGEHIADCAVLREIKSPSPADPFRFLGIKWFVRAKHRGAARIVLPRDFIVLEFSGVMMRPDNSRVGFHLMHSVDISTCRELHEHRILRAKVSSCYIFEETGNNRVQVYMTASVDPSGHVLNRMAVRSAATALSNCWKSVSCAHNKKLAFCLENERPSTMGTSGITSSRGGHALLSASVVRSSRGGLSALTPVNESSLRESSAMEPVSQRSNYSSTTLRRQCGVCRGKLGVLSKSISCQLCCEQICSRCRIVRKLSSNTLNSQVTQSSINFCKKCVASVSDESALEIARQELWVRERGRTRASSAISRSTMRNSFSSERNTYATVVLGRGSDMNSRGSTATSSLGFSRGPSSFSRGTSSFSQSRGPQQEESALGYSVGPRPSTSTRSSTPLQRPSSGARLSKNFVLTTLSTSAGPLSSSTLTNDVLSLADLGRDSSSIRHSNKNKAAAAEHDKTEGEEPVVLDHRMTMTIRSLRHLDYVLSVGEQDLVDELENEDFGSEDYGGFESGDDGEGRSSYASSVAVLDDNYETCDTPTSDAPQSQRESPIVEGEEDEDSDEEVNDVEQPKDDENSAEQEPDEKAVGSPQEKRNQRPPEQTQDDTEQLPTEALEKSVVMAMPVHENDDQQDETAAGDVKVVEAAPIAEVHAMMLSQYEMPKSKPEPEEDPKPRLHRAHTTVPSSDGEANYQHQLFQQMQDLHNVVESTYQVARANTEAAFKERDSGRMSKASPDGTTGNLRGVRTFSQPFAFNVVGLRSTRAMTVGIEK</sequence>
<reference evidence="3" key="1">
    <citation type="journal article" date="2009" name="Nature">
        <title>Genome sequence and analysis of the Irish potato famine pathogen Phytophthora infestans.</title>
        <authorList>
            <consortium name="The Broad Institute Genome Sequencing Platform"/>
            <person name="Haas B.J."/>
            <person name="Kamoun S."/>
            <person name="Zody M.C."/>
            <person name="Jiang R.H."/>
            <person name="Handsaker R.E."/>
            <person name="Cano L.M."/>
            <person name="Grabherr M."/>
            <person name="Kodira C.D."/>
            <person name="Raffaele S."/>
            <person name="Torto-Alalibo T."/>
            <person name="Bozkurt T.O."/>
            <person name="Ah-Fong A.M."/>
            <person name="Alvarado L."/>
            <person name="Anderson V.L."/>
            <person name="Armstrong M.R."/>
            <person name="Avrova A."/>
            <person name="Baxter L."/>
            <person name="Beynon J."/>
            <person name="Boevink P.C."/>
            <person name="Bollmann S.R."/>
            <person name="Bos J.I."/>
            <person name="Bulone V."/>
            <person name="Cai G."/>
            <person name="Cakir C."/>
            <person name="Carrington J.C."/>
            <person name="Chawner M."/>
            <person name="Conti L."/>
            <person name="Costanzo S."/>
            <person name="Ewan R."/>
            <person name="Fahlgren N."/>
            <person name="Fischbach M.A."/>
            <person name="Fugelstad J."/>
            <person name="Gilroy E.M."/>
            <person name="Gnerre S."/>
            <person name="Green P.J."/>
            <person name="Grenville-Briggs L.J."/>
            <person name="Griffith J."/>
            <person name="Grunwald N.J."/>
            <person name="Horn K."/>
            <person name="Horner N.R."/>
            <person name="Hu C.H."/>
            <person name="Huitema E."/>
            <person name="Jeong D.H."/>
            <person name="Jones A.M."/>
            <person name="Jones J.D."/>
            <person name="Jones R.W."/>
            <person name="Karlsson E.K."/>
            <person name="Kunjeti S.G."/>
            <person name="Lamour K."/>
            <person name="Liu Z."/>
            <person name="Ma L."/>
            <person name="Maclean D."/>
            <person name="Chibucos M.C."/>
            <person name="McDonald H."/>
            <person name="McWalters J."/>
            <person name="Meijer H.J."/>
            <person name="Morgan W."/>
            <person name="Morris P.F."/>
            <person name="Munro C.A."/>
            <person name="O'Neill K."/>
            <person name="Ospina-Giraldo M."/>
            <person name="Pinzon A."/>
            <person name="Pritchard L."/>
            <person name="Ramsahoye B."/>
            <person name="Ren Q."/>
            <person name="Restrepo S."/>
            <person name="Roy S."/>
            <person name="Sadanandom A."/>
            <person name="Savidor A."/>
            <person name="Schornack S."/>
            <person name="Schwartz D.C."/>
            <person name="Schumann U.D."/>
            <person name="Schwessinger B."/>
            <person name="Seyer L."/>
            <person name="Sharpe T."/>
            <person name="Silvar C."/>
            <person name="Song J."/>
            <person name="Studholme D.J."/>
            <person name="Sykes S."/>
            <person name="Thines M."/>
            <person name="van de Vondervoort P.J."/>
            <person name="Phuntumart V."/>
            <person name="Wawra S."/>
            <person name="Weide R."/>
            <person name="Win J."/>
            <person name="Young C."/>
            <person name="Zhou S."/>
            <person name="Fry W."/>
            <person name="Meyers B.C."/>
            <person name="van West P."/>
            <person name="Ristaino J."/>
            <person name="Govers F."/>
            <person name="Birch P.R."/>
            <person name="Whisson S.C."/>
            <person name="Judelson H.S."/>
            <person name="Nusbaum C."/>
        </authorList>
    </citation>
    <scope>NUCLEOTIDE SEQUENCE [LARGE SCALE GENOMIC DNA]</scope>
    <source>
        <strain evidence="3">T30-4</strain>
    </source>
</reference>
<feature type="region of interest" description="Disordered" evidence="1">
    <location>
        <begin position="761"/>
        <end position="902"/>
    </location>
</feature>
<dbReference type="eggNOG" id="ENOG502RS3J">
    <property type="taxonomic scope" value="Eukaryota"/>
</dbReference>
<feature type="compositionally biased region" description="Polar residues" evidence="1">
    <location>
        <begin position="602"/>
        <end position="611"/>
    </location>
</feature>
<name>D0P2N8_PHYIT</name>
<dbReference type="OMA" id="MRPDNSR"/>
<accession>D0P2N8</accession>
<feature type="compositionally biased region" description="Polar residues" evidence="1">
    <location>
        <begin position="155"/>
        <end position="179"/>
    </location>
</feature>
<dbReference type="SUPFAM" id="SSF55961">
    <property type="entry name" value="Bet v1-like"/>
    <property type="match status" value="1"/>
</dbReference>
<feature type="compositionally biased region" description="Low complexity" evidence="1">
    <location>
        <begin position="649"/>
        <end position="666"/>
    </location>
</feature>
<dbReference type="EMBL" id="DS028299">
    <property type="protein sequence ID" value="EEY56698.1"/>
    <property type="molecule type" value="Genomic_DNA"/>
</dbReference>
<dbReference type="PANTHER" id="PTHR13510">
    <property type="entry name" value="FYVE-FINGER-CONTAINING RAB5 EFFECTOR PROTEIN RABENOSYN-5-RELATED"/>
    <property type="match status" value="1"/>
</dbReference>
<evidence type="ECO:0000313" key="2">
    <source>
        <dbReference type="EMBL" id="EEY56698.1"/>
    </source>
</evidence>
<feature type="region of interest" description="Disordered" evidence="1">
    <location>
        <begin position="705"/>
        <end position="728"/>
    </location>
</feature>
<evidence type="ECO:0000313" key="3">
    <source>
        <dbReference type="Proteomes" id="UP000006643"/>
    </source>
</evidence>
<organism evidence="2 3">
    <name type="scientific">Phytophthora infestans (strain T30-4)</name>
    <name type="common">Potato late blight agent</name>
    <dbReference type="NCBI Taxonomy" id="403677"/>
    <lineage>
        <taxon>Eukaryota</taxon>
        <taxon>Sar</taxon>
        <taxon>Stramenopiles</taxon>
        <taxon>Oomycota</taxon>
        <taxon>Peronosporomycetes</taxon>
        <taxon>Peronosporales</taxon>
        <taxon>Peronosporaceae</taxon>
        <taxon>Phytophthora</taxon>
    </lineage>
</organism>
<dbReference type="RefSeq" id="XP_002895441.1">
    <property type="nucleotide sequence ID" value="XM_002895395.1"/>
</dbReference>
<feature type="region of interest" description="Disordered" evidence="1">
    <location>
        <begin position="924"/>
        <end position="951"/>
    </location>
</feature>
<dbReference type="KEGG" id="pif:PITG_20787"/>
<dbReference type="Gene3D" id="3.30.530.20">
    <property type="match status" value="1"/>
</dbReference>
<evidence type="ECO:0000256" key="1">
    <source>
        <dbReference type="SAM" id="MobiDB-lite"/>
    </source>
</evidence>
<protein>
    <recommendedName>
        <fullName evidence="4">FYVE-type domain-containing protein</fullName>
    </recommendedName>
</protein>
<feature type="compositionally biased region" description="Basic and acidic residues" evidence="1">
    <location>
        <begin position="925"/>
        <end position="937"/>
    </location>
</feature>
<feature type="region of interest" description="Disordered" evidence="1">
    <location>
        <begin position="155"/>
        <end position="215"/>
    </location>
</feature>
<dbReference type="InterPro" id="IPR023393">
    <property type="entry name" value="START-like_dom_sf"/>
</dbReference>
<feature type="compositionally biased region" description="Acidic residues" evidence="1">
    <location>
        <begin position="818"/>
        <end position="831"/>
    </location>
</feature>
<dbReference type="HOGENOM" id="CLU_297800_0_0_1"/>
<dbReference type="VEuPathDB" id="FungiDB:PITG_20787"/>
<dbReference type="OrthoDB" id="162897at2759"/>
<feature type="compositionally biased region" description="Basic and acidic residues" evidence="1">
    <location>
        <begin position="847"/>
        <end position="861"/>
    </location>
</feature>